<dbReference type="PANTHER" id="PTHR47737:SF1">
    <property type="entry name" value="GLYCINE BETAINE_PROLINE BETAINE TRANSPORT SYSTEM PERMEASE PROTEIN PROW"/>
    <property type="match status" value="1"/>
</dbReference>
<reference evidence="8 9" key="3">
    <citation type="journal article" date="2019" name="Int. J. Syst. Evol. Microbiol.">
        <title>Anaerobacillus isosaccharinicus sp. nov., an alkaliphilic bacterium which degrades isosaccharinic acid.</title>
        <authorList>
            <person name="Bassil N.M."/>
            <person name="Lloyd J.R."/>
        </authorList>
    </citation>
    <scope>NUCLEOTIDE SEQUENCE [LARGE SCALE GENOMIC DNA]</scope>
    <source>
        <strain evidence="8 9">NB2006</strain>
    </source>
</reference>
<feature type="signal peptide" evidence="5">
    <location>
        <begin position="1"/>
        <end position="25"/>
    </location>
</feature>
<evidence type="ECO:0000256" key="4">
    <source>
        <dbReference type="ARBA" id="ARBA00023136"/>
    </source>
</evidence>
<comment type="subcellular location">
    <subcellularLocation>
        <location evidence="1">Cell membrane</location>
    </subcellularLocation>
</comment>
<reference evidence="7 9" key="1">
    <citation type="submission" date="2016-10" db="EMBL/GenBank/DDBJ databases">
        <title>Draft genome sequences of four alkaliphilic bacteria belonging to the Anaerobacillus genus.</title>
        <authorList>
            <person name="Bassil N.M."/>
            <person name="Lloyd J.R."/>
        </authorList>
    </citation>
    <scope>NUCLEOTIDE SEQUENCE [LARGE SCALE GENOMIC DNA]</scope>
    <source>
        <strain evidence="7 9">NB2006</strain>
    </source>
</reference>
<feature type="domain" description="ABC-type glycine betaine transport system substrate-binding" evidence="6">
    <location>
        <begin position="194"/>
        <end position="294"/>
    </location>
</feature>
<evidence type="ECO:0000256" key="5">
    <source>
        <dbReference type="SAM" id="SignalP"/>
    </source>
</evidence>
<keyword evidence="2" id="KW-0813">Transport</keyword>
<dbReference type="RefSeq" id="WP_071315431.1">
    <property type="nucleotide sequence ID" value="NZ_CP063356.2"/>
</dbReference>
<dbReference type="InterPro" id="IPR007210">
    <property type="entry name" value="ABC_Gly_betaine_transp_sub-bd"/>
</dbReference>
<name>A0A1S2MG52_9BACI</name>
<dbReference type="GO" id="GO:0015226">
    <property type="term" value="F:carnitine transmembrane transporter activity"/>
    <property type="evidence" value="ECO:0007669"/>
    <property type="project" value="TreeGrafter"/>
</dbReference>
<accession>A0A1S2MG52</accession>
<evidence type="ECO:0000256" key="1">
    <source>
        <dbReference type="ARBA" id="ARBA00004236"/>
    </source>
</evidence>
<dbReference type="EMBL" id="CP063356">
    <property type="protein sequence ID" value="QOY37753.1"/>
    <property type="molecule type" value="Genomic_DNA"/>
</dbReference>
<keyword evidence="4" id="KW-0472">Membrane</keyword>
<proteinExistence type="predicted"/>
<dbReference type="EMBL" id="LQXD01000001">
    <property type="protein sequence ID" value="OIJ23524.1"/>
    <property type="molecule type" value="Genomic_DNA"/>
</dbReference>
<dbReference type="PANTHER" id="PTHR47737">
    <property type="entry name" value="GLYCINE BETAINE/PROLINE BETAINE TRANSPORT SYSTEM PERMEASE PROTEIN PROW"/>
    <property type="match status" value="1"/>
</dbReference>
<reference evidence="8" key="4">
    <citation type="submission" date="2020-10" db="EMBL/GenBank/DDBJ databases">
        <authorList>
            <person name="Bassil N.M."/>
            <person name="Lloyd J.R."/>
        </authorList>
    </citation>
    <scope>NUCLEOTIDE SEQUENCE</scope>
    <source>
        <strain evidence="8">NB2006</strain>
    </source>
</reference>
<sequence>MNKYLKRLSVAAGLSLTLFVAGCGADTTSKDGSIGDQLSYTITGIDAGAGIMAATEEAIEEYGLEGYTLQTSSSAAMTAALAAAYEKEEAIVVTGWTPHWKFAKYDLKYLEDPKGVFGASESIHTIARIGLDADHPSAYEVLDNFYWDQADMGEIMVAVNEGADPVDAAADWVANNQDKVSQWTDGVAHVDGDKLTLTFVAWDSEIASTHMIGKVLEDIGYDVELVSLEAAGMWTAVATGSADALVAAWLPGTHAVYYEDYKEDFIDLGVNLEGAGIGLVVPAYMDITSIEDLNN</sequence>
<dbReference type="GO" id="GO:0005275">
    <property type="term" value="F:amine transmembrane transporter activity"/>
    <property type="evidence" value="ECO:0007669"/>
    <property type="project" value="TreeGrafter"/>
</dbReference>
<dbReference type="Gene3D" id="3.10.105.10">
    <property type="entry name" value="Dipeptide-binding Protein, Domain 3"/>
    <property type="match status" value="1"/>
</dbReference>
<dbReference type="Pfam" id="PF04069">
    <property type="entry name" value="OpuAC"/>
    <property type="match status" value="2"/>
</dbReference>
<dbReference type="OrthoDB" id="9787902at2"/>
<dbReference type="GO" id="GO:0015871">
    <property type="term" value="P:choline transport"/>
    <property type="evidence" value="ECO:0007669"/>
    <property type="project" value="TreeGrafter"/>
</dbReference>
<keyword evidence="3" id="KW-1003">Cell membrane</keyword>
<dbReference type="GO" id="GO:0043190">
    <property type="term" value="C:ATP-binding cassette (ABC) transporter complex"/>
    <property type="evidence" value="ECO:0007669"/>
    <property type="project" value="InterPro"/>
</dbReference>
<dbReference type="SUPFAM" id="SSF53850">
    <property type="entry name" value="Periplasmic binding protein-like II"/>
    <property type="match status" value="2"/>
</dbReference>
<gene>
    <name evidence="8" type="ORF">AWH56_009285</name>
    <name evidence="7" type="ORF">AWH56_01245</name>
</gene>
<evidence type="ECO:0000256" key="2">
    <source>
        <dbReference type="ARBA" id="ARBA00022448"/>
    </source>
</evidence>
<evidence type="ECO:0000313" key="9">
    <source>
        <dbReference type="Proteomes" id="UP000180175"/>
    </source>
</evidence>
<dbReference type="GO" id="GO:0031460">
    <property type="term" value="P:glycine betaine transport"/>
    <property type="evidence" value="ECO:0007669"/>
    <property type="project" value="TreeGrafter"/>
</dbReference>
<dbReference type="AlphaFoldDB" id="A0A1S2MG52"/>
<evidence type="ECO:0000313" key="8">
    <source>
        <dbReference type="EMBL" id="QOY37753.1"/>
    </source>
</evidence>
<organism evidence="7 9">
    <name type="scientific">Anaerobacillus isosaccharinicus</name>
    <dbReference type="NCBI Taxonomy" id="1532552"/>
    <lineage>
        <taxon>Bacteria</taxon>
        <taxon>Bacillati</taxon>
        <taxon>Bacillota</taxon>
        <taxon>Bacilli</taxon>
        <taxon>Bacillales</taxon>
        <taxon>Bacillaceae</taxon>
        <taxon>Anaerobacillus</taxon>
    </lineage>
</organism>
<dbReference type="KEGG" id="aia:AWH56_009285"/>
<feature type="chain" id="PRO_5036025504" evidence="5">
    <location>
        <begin position="26"/>
        <end position="295"/>
    </location>
</feature>
<evidence type="ECO:0000256" key="3">
    <source>
        <dbReference type="ARBA" id="ARBA00022475"/>
    </source>
</evidence>
<feature type="domain" description="ABC-type glycine betaine transport system substrate-binding" evidence="6">
    <location>
        <begin position="33"/>
        <end position="175"/>
    </location>
</feature>
<keyword evidence="9" id="KW-1185">Reference proteome</keyword>
<dbReference type="Gene3D" id="3.40.190.100">
    <property type="entry name" value="Glycine betaine-binding periplasmic protein, domain 2"/>
    <property type="match status" value="1"/>
</dbReference>
<evidence type="ECO:0000259" key="6">
    <source>
        <dbReference type="Pfam" id="PF04069"/>
    </source>
</evidence>
<keyword evidence="5" id="KW-0732">Signal</keyword>
<dbReference type="PROSITE" id="PS51257">
    <property type="entry name" value="PROKAR_LIPOPROTEIN"/>
    <property type="match status" value="1"/>
</dbReference>
<evidence type="ECO:0000313" key="7">
    <source>
        <dbReference type="EMBL" id="OIJ23524.1"/>
    </source>
</evidence>
<reference evidence="8 9" key="2">
    <citation type="journal article" date="2017" name="Genome Announc.">
        <title>Draft Genome Sequences of Four Alkaliphilic Bacteria Belonging to the Anaerobacillus Genus.</title>
        <authorList>
            <person name="Bassil N.M."/>
            <person name="Lloyd J.R."/>
        </authorList>
    </citation>
    <scope>NUCLEOTIDE SEQUENCE [LARGE SCALE GENOMIC DNA]</scope>
    <source>
        <strain evidence="8 9">NB2006</strain>
    </source>
</reference>
<protein>
    <submittedName>
        <fullName evidence="7">Glycine/betaine ABC transporter</fullName>
    </submittedName>
</protein>
<dbReference type="Proteomes" id="UP000180175">
    <property type="component" value="Chromosome"/>
</dbReference>